<organism evidence="7 8">
    <name type="scientific">Methylomarinum roseum</name>
    <dbReference type="NCBI Taxonomy" id="3067653"/>
    <lineage>
        <taxon>Bacteria</taxon>
        <taxon>Pseudomonadati</taxon>
        <taxon>Pseudomonadota</taxon>
        <taxon>Gammaproteobacteria</taxon>
        <taxon>Methylococcales</taxon>
        <taxon>Methylococcaceae</taxon>
        <taxon>Methylomarinum</taxon>
    </lineage>
</organism>
<keyword evidence="2" id="KW-0813">Transport</keyword>
<dbReference type="EMBL" id="CP157743">
    <property type="protein sequence ID" value="XBS21337.1"/>
    <property type="molecule type" value="Genomic_DNA"/>
</dbReference>
<evidence type="ECO:0000259" key="5">
    <source>
        <dbReference type="Pfam" id="PF25973"/>
    </source>
</evidence>
<sequence>MRILLCTLLLLIGSSPIQAQNEQINISQMQFYNLGVKIGRLQSIEQIPLLYAPAKVVVPPSQEFIVSAPQAGLISKLNAAVGDRVEKDQVLAHINSPELLTLQRQFLKAGSEHRLAWLAYQRDKKLLREGVIADRRWQETRSLYSSKVSELNEAKQLLEIAGMSKADIDSLQKNRHLSSQLNVRSPITGVVLERMVVAGERLDILEPLYRIANLNLLWLEINIPQERVGLIKVGDQVLVEGGEVRAKISMLGQSVNPDNQTVLARAVIDNNRRKIRAGQTVNTQIIQAAAGQSAYKVPNVAIAQNEGQAYVFVRNDDGFVATPVTVIGRQDEDSVISGPLTGREEIAVRGAVALKANWLGLGEDE</sequence>
<gene>
    <name evidence="7" type="ORF">Q9L42_004215</name>
</gene>
<dbReference type="Pfam" id="PF25973">
    <property type="entry name" value="BSH_CzcB"/>
    <property type="match status" value="1"/>
</dbReference>
<dbReference type="InterPro" id="IPR051909">
    <property type="entry name" value="MFP_Cation_Efflux"/>
</dbReference>
<dbReference type="Gene3D" id="2.40.420.20">
    <property type="match status" value="1"/>
</dbReference>
<dbReference type="GO" id="GO:0016020">
    <property type="term" value="C:membrane"/>
    <property type="evidence" value="ECO:0007669"/>
    <property type="project" value="InterPro"/>
</dbReference>
<dbReference type="GO" id="GO:0022857">
    <property type="term" value="F:transmembrane transporter activity"/>
    <property type="evidence" value="ECO:0007669"/>
    <property type="project" value="InterPro"/>
</dbReference>
<accession>A0AAU7NWE8</accession>
<keyword evidence="3" id="KW-0732">Signal</keyword>
<evidence type="ECO:0000259" key="4">
    <source>
        <dbReference type="Pfam" id="PF25954"/>
    </source>
</evidence>
<dbReference type="PANTHER" id="PTHR30097">
    <property type="entry name" value="CATION EFFLUX SYSTEM PROTEIN CUSB"/>
    <property type="match status" value="1"/>
</dbReference>
<comment type="similarity">
    <text evidence="1">Belongs to the membrane fusion protein (MFP) (TC 8.A.1) family.</text>
</comment>
<dbReference type="InterPro" id="IPR006143">
    <property type="entry name" value="RND_pump_MFP"/>
</dbReference>
<dbReference type="GO" id="GO:0060003">
    <property type="term" value="P:copper ion export"/>
    <property type="evidence" value="ECO:0007669"/>
    <property type="project" value="TreeGrafter"/>
</dbReference>
<dbReference type="NCBIfam" id="TIGR01730">
    <property type="entry name" value="RND_mfp"/>
    <property type="match status" value="1"/>
</dbReference>
<keyword evidence="8" id="KW-1185">Reference proteome</keyword>
<dbReference type="KEGG" id="mech:Q9L42_004215"/>
<evidence type="ECO:0000256" key="2">
    <source>
        <dbReference type="ARBA" id="ARBA00022448"/>
    </source>
</evidence>
<dbReference type="Gene3D" id="2.40.50.100">
    <property type="match status" value="1"/>
</dbReference>
<feature type="domain" description="CzcB-like barrel-sandwich hybrid" evidence="5">
    <location>
        <begin position="66"/>
        <end position="213"/>
    </location>
</feature>
<name>A0AAU7NWE8_9GAMM</name>
<protein>
    <submittedName>
        <fullName evidence="7">Efflux RND transporter periplasmic adaptor subunit</fullName>
    </submittedName>
</protein>
<dbReference type="AlphaFoldDB" id="A0AAU7NWE8"/>
<feature type="domain" description="CzcB-like C-terminal circularly permuted SH3-like" evidence="6">
    <location>
        <begin position="296"/>
        <end position="355"/>
    </location>
</feature>
<evidence type="ECO:0000313" key="8">
    <source>
        <dbReference type="Proteomes" id="UP001225378"/>
    </source>
</evidence>
<dbReference type="Gene3D" id="2.40.30.170">
    <property type="match status" value="1"/>
</dbReference>
<dbReference type="Proteomes" id="UP001225378">
    <property type="component" value="Chromosome"/>
</dbReference>
<dbReference type="GO" id="GO:0046914">
    <property type="term" value="F:transition metal ion binding"/>
    <property type="evidence" value="ECO:0007669"/>
    <property type="project" value="TreeGrafter"/>
</dbReference>
<evidence type="ECO:0000256" key="3">
    <source>
        <dbReference type="SAM" id="SignalP"/>
    </source>
</evidence>
<dbReference type="InterPro" id="IPR058792">
    <property type="entry name" value="Beta-barrel_RND_2"/>
</dbReference>
<dbReference type="Pfam" id="PF25975">
    <property type="entry name" value="CzcB_C"/>
    <property type="match status" value="1"/>
</dbReference>
<evidence type="ECO:0000256" key="1">
    <source>
        <dbReference type="ARBA" id="ARBA00009477"/>
    </source>
</evidence>
<reference evidence="7 8" key="1">
    <citation type="journal article" date="2024" name="Microbiology">
        <title>Methylomarinum rosea sp. nov., a novel halophilic methanotrophic bacterium from the hypersaline Lake Elton.</title>
        <authorList>
            <person name="Suleimanov R.Z."/>
            <person name="Oshkin I.Y."/>
            <person name="Danilova O.V."/>
            <person name="Suzina N.E."/>
            <person name="Dedysh S.N."/>
        </authorList>
    </citation>
    <scope>NUCLEOTIDE SEQUENCE [LARGE SCALE GENOMIC DNA]</scope>
    <source>
        <strain evidence="7 8">Ch1-1</strain>
    </source>
</reference>
<dbReference type="RefSeq" id="WP_305909674.1">
    <property type="nucleotide sequence ID" value="NZ_CP157743.1"/>
</dbReference>
<evidence type="ECO:0000313" key="7">
    <source>
        <dbReference type="EMBL" id="XBS21337.1"/>
    </source>
</evidence>
<dbReference type="Pfam" id="PF25954">
    <property type="entry name" value="Beta-barrel_RND_2"/>
    <property type="match status" value="1"/>
</dbReference>
<feature type="signal peptide" evidence="3">
    <location>
        <begin position="1"/>
        <end position="19"/>
    </location>
</feature>
<dbReference type="SUPFAM" id="SSF111369">
    <property type="entry name" value="HlyD-like secretion proteins"/>
    <property type="match status" value="1"/>
</dbReference>
<dbReference type="InterPro" id="IPR058647">
    <property type="entry name" value="BSH_CzcB-like"/>
</dbReference>
<evidence type="ECO:0000259" key="6">
    <source>
        <dbReference type="Pfam" id="PF25975"/>
    </source>
</evidence>
<dbReference type="GO" id="GO:0030288">
    <property type="term" value="C:outer membrane-bounded periplasmic space"/>
    <property type="evidence" value="ECO:0007669"/>
    <property type="project" value="TreeGrafter"/>
</dbReference>
<feature type="domain" description="CusB-like beta-barrel" evidence="4">
    <location>
        <begin position="217"/>
        <end position="287"/>
    </location>
</feature>
<proteinExistence type="inferred from homology"/>
<dbReference type="InterPro" id="IPR058649">
    <property type="entry name" value="CzcB_C"/>
</dbReference>
<feature type="chain" id="PRO_5043806470" evidence="3">
    <location>
        <begin position="20"/>
        <end position="365"/>
    </location>
</feature>
<dbReference type="PANTHER" id="PTHR30097:SF4">
    <property type="entry name" value="SLR6042 PROTEIN"/>
    <property type="match status" value="1"/>
</dbReference>
<dbReference type="GO" id="GO:0015679">
    <property type="term" value="P:plasma membrane copper ion transport"/>
    <property type="evidence" value="ECO:0007669"/>
    <property type="project" value="TreeGrafter"/>
</dbReference>